<dbReference type="EMBL" id="CP041217">
    <property type="protein sequence ID" value="QDH22166.1"/>
    <property type="molecule type" value="Genomic_DNA"/>
</dbReference>
<reference evidence="2 3" key="1">
    <citation type="submission" date="2019-06" db="EMBL/GenBank/DDBJ databases">
        <title>Saccharibacillus brassicae sp. nov., an endophytic bacterium isolated from Chinese cabbage seeds (Brassica pekinensis).</title>
        <authorList>
            <person name="Jiang L."/>
            <person name="Lee J."/>
            <person name="Kim S.W."/>
        </authorList>
    </citation>
    <scope>NUCLEOTIDE SEQUENCE [LARGE SCALE GENOMIC DNA]</scope>
    <source>
        <strain evidence="3">KCTC 43072 / ATSA2</strain>
    </source>
</reference>
<dbReference type="KEGG" id="saca:FFV09_15730"/>
<organism evidence="2 3">
    <name type="scientific">Saccharibacillus brassicae</name>
    <dbReference type="NCBI Taxonomy" id="2583377"/>
    <lineage>
        <taxon>Bacteria</taxon>
        <taxon>Bacillati</taxon>
        <taxon>Bacillota</taxon>
        <taxon>Bacilli</taxon>
        <taxon>Bacillales</taxon>
        <taxon>Paenibacillaceae</taxon>
        <taxon>Saccharibacillus</taxon>
    </lineage>
</organism>
<evidence type="ECO:0000256" key="1">
    <source>
        <dbReference type="SAM" id="Phobius"/>
    </source>
</evidence>
<evidence type="ECO:0000313" key="3">
    <source>
        <dbReference type="Proteomes" id="UP000316968"/>
    </source>
</evidence>
<dbReference type="Proteomes" id="UP000316968">
    <property type="component" value="Chromosome"/>
</dbReference>
<protein>
    <submittedName>
        <fullName evidence="2">Uncharacterized protein</fullName>
    </submittedName>
</protein>
<feature type="transmembrane region" description="Helical" evidence="1">
    <location>
        <begin position="50"/>
        <end position="73"/>
    </location>
</feature>
<proteinExistence type="predicted"/>
<evidence type="ECO:0000313" key="2">
    <source>
        <dbReference type="EMBL" id="QDH22166.1"/>
    </source>
</evidence>
<keyword evidence="1" id="KW-1133">Transmembrane helix</keyword>
<dbReference type="RefSeq" id="WP_141448710.1">
    <property type="nucleotide sequence ID" value="NZ_CP041217.1"/>
</dbReference>
<dbReference type="AlphaFoldDB" id="A0A4Y6V0H8"/>
<feature type="transmembrane region" description="Helical" evidence="1">
    <location>
        <begin position="21"/>
        <end position="44"/>
    </location>
</feature>
<sequence length="184" mass="20042">MNEMMGSLSETPLHFYHKRGKALQIALFGLLFVVAGMYLTVLGFGEGEDASLFGGVMGLLSLLMGAAGLGFGVRRAFRLSPVLTLDENGLHDRVAAASAGFVAWSDISRIEPYALMGQPYIGIDLYDAREFSAQRSGFMRGLMRANRGLVSMPVNIPMQGFGRESATILAEIEAHWMRYGQTGR</sequence>
<dbReference type="OrthoDB" id="4764283at2"/>
<dbReference type="NCBIfam" id="NF041635">
    <property type="entry name" value="STM3941_fam"/>
    <property type="match status" value="1"/>
</dbReference>
<keyword evidence="1" id="KW-0472">Membrane</keyword>
<dbReference type="InterPro" id="IPR048136">
    <property type="entry name" value="STM3941-like"/>
</dbReference>
<name>A0A4Y6V0H8_SACBS</name>
<gene>
    <name evidence="2" type="ORF">FFV09_15730</name>
</gene>
<keyword evidence="1" id="KW-0812">Transmembrane</keyword>
<keyword evidence="3" id="KW-1185">Reference proteome</keyword>
<accession>A0A4Y6V0H8</accession>